<organism evidence="7 8">
    <name type="scientific">Pelagicoccus mobilis</name>
    <dbReference type="NCBI Taxonomy" id="415221"/>
    <lineage>
        <taxon>Bacteria</taxon>
        <taxon>Pseudomonadati</taxon>
        <taxon>Verrucomicrobiota</taxon>
        <taxon>Opitutia</taxon>
        <taxon>Puniceicoccales</taxon>
        <taxon>Pelagicoccaceae</taxon>
        <taxon>Pelagicoccus</taxon>
    </lineage>
</organism>
<dbReference type="AlphaFoldDB" id="A0A934RX21"/>
<evidence type="ECO:0000256" key="1">
    <source>
        <dbReference type="ARBA" id="ARBA00008779"/>
    </source>
</evidence>
<sequence>MKKKPLTLRKLLLATAALAATVSGFAKSDKPNVLFIMSDDHTWQGVGAYNSRFSDLNPTPTLDRLASEGVVFDNAFTTNSICTPARAAILTGQYPHVNGVLTLAGSIEKERQYLAIEMKNAGYQTAVIGKWHLKERPDAFDYYKVLYSQGDYFDPFFFEKGSTNTITRTYPKARYGKERTFEGAVEMKGHSTDCIGDIALDWFKEKRDPNKPFFLKLHFKAPHDYFEYAPRYEEYLENVHMPEPETLWKRGEGSLATRGIDGSLERVVGTSIGRRNFRRNYAEDQGTPWADKIDHSQNDRDIKAQAYQEYMKAYFRCVKGVDDNVKRVVDYLEAEGLLDNTVIMYTGDQGFFLGEHDMQDKRWAYEPSYRVPYIVRYPKTIKPGRSDAIIENVDFPVTMLDYAGVKRPDYMQGRSARKILDSGKEPKNWRKAAYYQYWMHMAHHDNPAHIAMRTKRYKLIFFYGTSGWDKGYGHARTKMDSPPAWELYDLKNDPTESNNLYDDPEYAPVLKKLKAQFKELRHQVKADDPSVAIDEKDRIRIVNTNAVIDDFWDYDSEDRARAEEIAKAYAKEFGTPTKAER</sequence>
<evidence type="ECO:0000256" key="2">
    <source>
        <dbReference type="ARBA" id="ARBA00022729"/>
    </source>
</evidence>
<feature type="signal peptide" evidence="5">
    <location>
        <begin position="1"/>
        <end position="19"/>
    </location>
</feature>
<accession>A0A934RX21</accession>
<comment type="caution">
    <text evidence="7">The sequence shown here is derived from an EMBL/GenBank/DDBJ whole genome shotgun (WGS) entry which is preliminary data.</text>
</comment>
<dbReference type="InterPro" id="IPR000917">
    <property type="entry name" value="Sulfatase_N"/>
</dbReference>
<keyword evidence="8" id="KW-1185">Reference proteome</keyword>
<evidence type="ECO:0000259" key="6">
    <source>
        <dbReference type="Pfam" id="PF00884"/>
    </source>
</evidence>
<feature type="domain" description="Sulfatase N-terminal" evidence="6">
    <location>
        <begin position="31"/>
        <end position="405"/>
    </location>
</feature>
<dbReference type="RefSeq" id="WP_200355282.1">
    <property type="nucleotide sequence ID" value="NZ_JAENIL010000014.1"/>
</dbReference>
<dbReference type="PANTHER" id="PTHR43108:SF6">
    <property type="entry name" value="N-SULPHOGLUCOSAMINE SULPHOHYDROLASE"/>
    <property type="match status" value="1"/>
</dbReference>
<keyword evidence="4" id="KW-0325">Glycoprotein</keyword>
<dbReference type="EMBL" id="JAENIL010000014">
    <property type="protein sequence ID" value="MBK1877065.1"/>
    <property type="molecule type" value="Genomic_DNA"/>
</dbReference>
<evidence type="ECO:0000313" key="8">
    <source>
        <dbReference type="Proteomes" id="UP000617628"/>
    </source>
</evidence>
<dbReference type="InterPro" id="IPR017850">
    <property type="entry name" value="Alkaline_phosphatase_core_sf"/>
</dbReference>
<evidence type="ECO:0000256" key="4">
    <source>
        <dbReference type="ARBA" id="ARBA00023180"/>
    </source>
</evidence>
<evidence type="ECO:0000256" key="5">
    <source>
        <dbReference type="SAM" id="SignalP"/>
    </source>
</evidence>
<protein>
    <submittedName>
        <fullName evidence="7">Sulfatase</fullName>
    </submittedName>
</protein>
<dbReference type="SUPFAM" id="SSF53649">
    <property type="entry name" value="Alkaline phosphatase-like"/>
    <property type="match status" value="1"/>
</dbReference>
<proteinExistence type="inferred from homology"/>
<dbReference type="CDD" id="cd16031">
    <property type="entry name" value="G6S_like"/>
    <property type="match status" value="1"/>
</dbReference>
<gene>
    <name evidence="7" type="ORF">JIN87_09310</name>
</gene>
<reference evidence="7" key="1">
    <citation type="submission" date="2021-01" db="EMBL/GenBank/DDBJ databases">
        <title>Modified the classification status of verrucomicrobia.</title>
        <authorList>
            <person name="Feng X."/>
        </authorList>
    </citation>
    <scope>NUCLEOTIDE SEQUENCE</scope>
    <source>
        <strain evidence="7">KCTC 13126</strain>
    </source>
</reference>
<dbReference type="PROSITE" id="PS00149">
    <property type="entry name" value="SULFATASE_2"/>
    <property type="match status" value="1"/>
</dbReference>
<comment type="similarity">
    <text evidence="1">Belongs to the sulfatase family.</text>
</comment>
<feature type="chain" id="PRO_5038072157" evidence="5">
    <location>
        <begin position="20"/>
        <end position="581"/>
    </location>
</feature>
<dbReference type="Gene3D" id="3.40.720.10">
    <property type="entry name" value="Alkaline Phosphatase, subunit A"/>
    <property type="match status" value="1"/>
</dbReference>
<dbReference type="GO" id="GO:0016787">
    <property type="term" value="F:hydrolase activity"/>
    <property type="evidence" value="ECO:0007669"/>
    <property type="project" value="UniProtKB-KW"/>
</dbReference>
<dbReference type="Pfam" id="PF00884">
    <property type="entry name" value="Sulfatase"/>
    <property type="match status" value="1"/>
</dbReference>
<dbReference type="Pfam" id="PF14707">
    <property type="entry name" value="Sulfatase_C"/>
    <property type="match status" value="1"/>
</dbReference>
<evidence type="ECO:0000256" key="3">
    <source>
        <dbReference type="ARBA" id="ARBA00022801"/>
    </source>
</evidence>
<name>A0A934RX21_9BACT</name>
<dbReference type="InterPro" id="IPR024607">
    <property type="entry name" value="Sulfatase_CS"/>
</dbReference>
<dbReference type="Proteomes" id="UP000617628">
    <property type="component" value="Unassembled WGS sequence"/>
</dbReference>
<keyword evidence="2 5" id="KW-0732">Signal</keyword>
<keyword evidence="3" id="KW-0378">Hydrolase</keyword>
<dbReference type="PANTHER" id="PTHR43108">
    <property type="entry name" value="N-ACETYLGLUCOSAMINE-6-SULFATASE FAMILY MEMBER"/>
    <property type="match status" value="1"/>
</dbReference>
<evidence type="ECO:0000313" key="7">
    <source>
        <dbReference type="EMBL" id="MBK1877065.1"/>
    </source>
</evidence>
<dbReference type="PROSITE" id="PS00523">
    <property type="entry name" value="SULFATASE_1"/>
    <property type="match status" value="1"/>
</dbReference>